<reference evidence="1" key="1">
    <citation type="submission" date="2018-05" db="EMBL/GenBank/DDBJ databases">
        <authorList>
            <person name="Lanie J.A."/>
            <person name="Ng W.-L."/>
            <person name="Kazmierczak K.M."/>
            <person name="Andrzejewski T.M."/>
            <person name="Davidsen T.M."/>
            <person name="Wayne K.J."/>
            <person name="Tettelin H."/>
            <person name="Glass J.I."/>
            <person name="Rusch D."/>
            <person name="Podicherti R."/>
            <person name="Tsui H.-C.T."/>
            <person name="Winkler M.E."/>
        </authorList>
    </citation>
    <scope>NUCLEOTIDE SEQUENCE</scope>
</reference>
<dbReference type="InterPro" id="IPR013024">
    <property type="entry name" value="GGCT-like"/>
</dbReference>
<protein>
    <recommendedName>
        <fullName evidence="2">Gamma-glutamylcyclotransferase AIG2-like domain-containing protein</fullName>
    </recommendedName>
</protein>
<evidence type="ECO:0008006" key="2">
    <source>
        <dbReference type="Google" id="ProtNLM"/>
    </source>
</evidence>
<organism evidence="1">
    <name type="scientific">marine metagenome</name>
    <dbReference type="NCBI Taxonomy" id="408172"/>
    <lineage>
        <taxon>unclassified sequences</taxon>
        <taxon>metagenomes</taxon>
        <taxon>ecological metagenomes</taxon>
    </lineage>
</organism>
<gene>
    <name evidence="1" type="ORF">METZ01_LOCUS374357</name>
</gene>
<evidence type="ECO:0000313" key="1">
    <source>
        <dbReference type="EMBL" id="SVD21503.1"/>
    </source>
</evidence>
<dbReference type="EMBL" id="UINC01136624">
    <property type="protein sequence ID" value="SVD21503.1"/>
    <property type="molecule type" value="Genomic_DNA"/>
</dbReference>
<accession>A0A382THQ7</accession>
<dbReference type="Gene3D" id="3.10.490.10">
    <property type="entry name" value="Gamma-glutamyl cyclotransferase-like"/>
    <property type="match status" value="1"/>
</dbReference>
<sequence>MDRDFLYFGYGSNLDAPDLERWCKTEGAPFPLGRSLGSARIPDMELCFDYESSRRNAGALDLRPCIGQVVEGQLFEVNDGGWEVLDL</sequence>
<proteinExistence type="predicted"/>
<dbReference type="AlphaFoldDB" id="A0A382THQ7"/>
<feature type="non-terminal residue" evidence="1">
    <location>
        <position position="87"/>
    </location>
</feature>
<name>A0A382THQ7_9ZZZZ</name>
<dbReference type="CDD" id="cd06661">
    <property type="entry name" value="GGCT_like"/>
    <property type="match status" value="1"/>
</dbReference>